<dbReference type="Proteomes" id="UP000703269">
    <property type="component" value="Unassembled WGS sequence"/>
</dbReference>
<dbReference type="PANTHER" id="PTHR38248">
    <property type="entry name" value="FUNK1 6"/>
    <property type="match status" value="1"/>
</dbReference>
<dbReference type="EMBL" id="BPQB01000024">
    <property type="protein sequence ID" value="GJE92007.1"/>
    <property type="molecule type" value="Genomic_DNA"/>
</dbReference>
<evidence type="ECO:0000313" key="4">
    <source>
        <dbReference type="Proteomes" id="UP000703269"/>
    </source>
</evidence>
<dbReference type="PANTHER" id="PTHR38248:SF2">
    <property type="entry name" value="FUNK1 11"/>
    <property type="match status" value="1"/>
</dbReference>
<name>A0A9P3LFG9_9APHY</name>
<keyword evidence="4" id="KW-1185">Reference proteome</keyword>
<feature type="region of interest" description="Disordered" evidence="1">
    <location>
        <begin position="641"/>
        <end position="690"/>
    </location>
</feature>
<proteinExistence type="predicted"/>
<feature type="domain" description="Fungal-type protein kinase" evidence="2">
    <location>
        <begin position="161"/>
        <end position="514"/>
    </location>
</feature>
<dbReference type="SUPFAM" id="SSF56112">
    <property type="entry name" value="Protein kinase-like (PK-like)"/>
    <property type="match status" value="1"/>
</dbReference>
<comment type="caution">
    <text evidence="3">The sequence shown here is derived from an EMBL/GenBank/DDBJ whole genome shotgun (WGS) entry which is preliminary data.</text>
</comment>
<gene>
    <name evidence="3" type="ORF">PsYK624_081600</name>
</gene>
<evidence type="ECO:0000313" key="3">
    <source>
        <dbReference type="EMBL" id="GJE92007.1"/>
    </source>
</evidence>
<dbReference type="InterPro" id="IPR011009">
    <property type="entry name" value="Kinase-like_dom_sf"/>
</dbReference>
<dbReference type="OrthoDB" id="3265188at2759"/>
<dbReference type="InterPro" id="IPR040976">
    <property type="entry name" value="Pkinase_fungal"/>
</dbReference>
<dbReference type="Pfam" id="PF17667">
    <property type="entry name" value="Pkinase_fungal"/>
    <property type="match status" value="1"/>
</dbReference>
<evidence type="ECO:0000259" key="2">
    <source>
        <dbReference type="Pfam" id="PF17667"/>
    </source>
</evidence>
<evidence type="ECO:0000256" key="1">
    <source>
        <dbReference type="SAM" id="MobiDB-lite"/>
    </source>
</evidence>
<feature type="compositionally biased region" description="Basic residues" evidence="1">
    <location>
        <begin position="651"/>
        <end position="660"/>
    </location>
</feature>
<accession>A0A9P3LFG9</accession>
<protein>
    <recommendedName>
        <fullName evidence="2">Fungal-type protein kinase domain-containing protein</fullName>
    </recommendedName>
</protein>
<dbReference type="AlphaFoldDB" id="A0A9P3LFG9"/>
<dbReference type="Gene3D" id="1.10.510.10">
    <property type="entry name" value="Transferase(Phosphotransferase) domain 1"/>
    <property type="match status" value="1"/>
</dbReference>
<sequence length="690" mass="78395">MDSEDGRDVDDAEDLVPALAARALPQSRRKPKKVAKEYYDFSKGLLNIEIFSGDTADPFADPADYAEQQEREEPLVSHHRASSHATTWSQLSSAAPRRTEIPSICELKPHARRRPAGEAEAVPEVSRPSNTISRWIREAEQRAARPRLTSPVDPHPFERADDGATRARQALVAHAKAQFARQHRCCLYQLVLVRSGARFIRWDRSRAIVTERIDYIKDPQLLADFLWRFAHMSDEERGWDSTVSRPSKHETTLFEEAVDAFLHDMDGGSRRLPRAEQTLDDSATYPTWKVYVVNEVSGASTSLLVRRPFAGHSSVLGRSTRAYIAYDLQAQRLVFLKDSWRPIHPNLRAEFDTYSALRTHEVPHIPNVLFGGDIGDKDGQIQETWSQRFATAAWRLSDGRIEQHVHHRIVQDIAYPLETANERELVQALHDILLAMNSAYVSASVVNRDISVTNIMLTPDGRGILNDWDHANTTEDKAYSIGTWRFMSSRLLLSREKAHDISDDLESVFWVLIYCSLKYFARPEHNVTVEIFDHIALDSQGNRVGGTYKSGSIDSNRLWKVEYTSSVLQDLIKRSNKAWQRFDTVYYDSPVCHLPTAPGVSVQQWLEDGKSPAFWAALFAKALDDYDAILDFIPATPRLKDVHRPQPLAPRRARGRKRKARGEEDAGDEPPQPLRRSKRLRSNAEGQVGE</sequence>
<reference evidence="3 4" key="1">
    <citation type="submission" date="2021-08" db="EMBL/GenBank/DDBJ databases">
        <title>Draft Genome Sequence of Phanerochaete sordida strain YK-624.</title>
        <authorList>
            <person name="Mori T."/>
            <person name="Dohra H."/>
            <person name="Suzuki T."/>
            <person name="Kawagishi H."/>
            <person name="Hirai H."/>
        </authorList>
    </citation>
    <scope>NUCLEOTIDE SEQUENCE [LARGE SCALE GENOMIC DNA]</scope>
    <source>
        <strain evidence="3 4">YK-624</strain>
    </source>
</reference>
<organism evidence="3 4">
    <name type="scientific">Phanerochaete sordida</name>
    <dbReference type="NCBI Taxonomy" id="48140"/>
    <lineage>
        <taxon>Eukaryota</taxon>
        <taxon>Fungi</taxon>
        <taxon>Dikarya</taxon>
        <taxon>Basidiomycota</taxon>
        <taxon>Agaricomycotina</taxon>
        <taxon>Agaricomycetes</taxon>
        <taxon>Polyporales</taxon>
        <taxon>Phanerochaetaceae</taxon>
        <taxon>Phanerochaete</taxon>
    </lineage>
</organism>